<feature type="region of interest" description="Disordered" evidence="1">
    <location>
        <begin position="216"/>
        <end position="236"/>
    </location>
</feature>
<evidence type="ECO:0008006" key="4">
    <source>
        <dbReference type="Google" id="ProtNLM"/>
    </source>
</evidence>
<evidence type="ECO:0000256" key="1">
    <source>
        <dbReference type="SAM" id="MobiDB-lite"/>
    </source>
</evidence>
<organism evidence="2 3">
    <name type="scientific">Necator americanus</name>
    <name type="common">Human hookworm</name>
    <dbReference type="NCBI Taxonomy" id="51031"/>
    <lineage>
        <taxon>Eukaryota</taxon>
        <taxon>Metazoa</taxon>
        <taxon>Ecdysozoa</taxon>
        <taxon>Nematoda</taxon>
        <taxon>Chromadorea</taxon>
        <taxon>Rhabditida</taxon>
        <taxon>Rhabditina</taxon>
        <taxon>Rhabditomorpha</taxon>
        <taxon>Strongyloidea</taxon>
        <taxon>Ancylostomatidae</taxon>
        <taxon>Bunostominae</taxon>
        <taxon>Necator</taxon>
    </lineage>
</organism>
<proteinExistence type="predicted"/>
<sequence>MAIINEDKKVSAQLLPPFGPNSRARSSKQFKNGVVSCGETFCDAEKCVKLKIDGKTTYSLEHSAVIVVTPSLPCNVFSKLHVTAHFVQGSPALPSRVTGYRRLSSSAGSLTGSHRILQIMVHELFFEIVREKQHVFCDAKDTAPVLELKRIVEGVLKIPVTDQVLVRLLDDSTTNFQPLDDKKTLAESGFTVNNAKAQTPAMVALMFRGESAPVIDELSTPPPVPDAMRNEAHSQE</sequence>
<evidence type="ECO:0000313" key="3">
    <source>
        <dbReference type="Proteomes" id="UP001303046"/>
    </source>
</evidence>
<accession>A0ABR1CVY6</accession>
<gene>
    <name evidence="2" type="primary">Necator_chrIII.g10231</name>
    <name evidence="2" type="ORF">RB195_009466</name>
</gene>
<dbReference type="PANTHER" id="PTHR13248:SF4">
    <property type="entry name" value="ELONGIN B"/>
    <property type="match status" value="1"/>
</dbReference>
<keyword evidence="3" id="KW-1185">Reference proteome</keyword>
<dbReference type="Gene3D" id="3.10.20.90">
    <property type="entry name" value="Phosphatidylinositol 3-kinase Catalytic Subunit, Chain A, domain 1"/>
    <property type="match status" value="1"/>
</dbReference>
<dbReference type="EMBL" id="JAVFWL010000003">
    <property type="protein sequence ID" value="KAK6741615.1"/>
    <property type="molecule type" value="Genomic_DNA"/>
</dbReference>
<dbReference type="PANTHER" id="PTHR13248">
    <property type="entry name" value="TRANSCRIPTION ELONGATION FACTOR B POLYPEPTIDE 2"/>
    <property type="match status" value="1"/>
</dbReference>
<name>A0ABR1CVY6_NECAM</name>
<dbReference type="InterPro" id="IPR039049">
    <property type="entry name" value="ELOB"/>
</dbReference>
<comment type="caution">
    <text evidence="2">The sequence shown here is derived from an EMBL/GenBank/DDBJ whole genome shotgun (WGS) entry which is preliminary data.</text>
</comment>
<dbReference type="InterPro" id="IPR029071">
    <property type="entry name" value="Ubiquitin-like_domsf"/>
</dbReference>
<dbReference type="SUPFAM" id="SSF54236">
    <property type="entry name" value="Ubiquitin-like"/>
    <property type="match status" value="1"/>
</dbReference>
<reference evidence="2 3" key="1">
    <citation type="submission" date="2023-08" db="EMBL/GenBank/DDBJ databases">
        <title>A Necator americanus chromosomal reference genome.</title>
        <authorList>
            <person name="Ilik V."/>
            <person name="Petrzelkova K.J."/>
            <person name="Pardy F."/>
            <person name="Fuh T."/>
            <person name="Niatou-Singa F.S."/>
            <person name="Gouil Q."/>
            <person name="Baker L."/>
            <person name="Ritchie M.E."/>
            <person name="Jex A.R."/>
            <person name="Gazzola D."/>
            <person name="Li H."/>
            <person name="Toshio Fujiwara R."/>
            <person name="Zhan B."/>
            <person name="Aroian R.V."/>
            <person name="Pafco B."/>
            <person name="Schwarz E.M."/>
        </authorList>
    </citation>
    <scope>NUCLEOTIDE SEQUENCE [LARGE SCALE GENOMIC DNA]</scope>
    <source>
        <strain evidence="2 3">Aroian</strain>
        <tissue evidence="2">Whole animal</tissue>
    </source>
</reference>
<protein>
    <recommendedName>
        <fullName evidence="4">Ubiquitin-like domain-containing protein</fullName>
    </recommendedName>
</protein>
<dbReference type="Proteomes" id="UP001303046">
    <property type="component" value="Unassembled WGS sequence"/>
</dbReference>
<evidence type="ECO:0000313" key="2">
    <source>
        <dbReference type="EMBL" id="KAK6741615.1"/>
    </source>
</evidence>